<reference evidence="2 3" key="1">
    <citation type="submission" date="2024-05" db="EMBL/GenBank/DDBJ databases">
        <title>Genome sequencing of Marine Estuary Bacteria, Shewanella vesiculosa and S. baltica, and Pseudomonas syringae.</title>
        <authorList>
            <person name="Gurung A."/>
            <person name="Maclea K.S."/>
        </authorList>
    </citation>
    <scope>NUCLEOTIDE SEQUENCE [LARGE SCALE GENOMIC DNA]</scope>
    <source>
        <strain evidence="2 3">1A</strain>
    </source>
</reference>
<dbReference type="InterPro" id="IPR002731">
    <property type="entry name" value="ATPase_BadF"/>
</dbReference>
<evidence type="ECO:0000259" key="1">
    <source>
        <dbReference type="Pfam" id="PF01869"/>
    </source>
</evidence>
<dbReference type="SUPFAM" id="SSF53067">
    <property type="entry name" value="Actin-like ATPase domain"/>
    <property type="match status" value="2"/>
</dbReference>
<evidence type="ECO:0000313" key="3">
    <source>
        <dbReference type="Proteomes" id="UP001477278"/>
    </source>
</evidence>
<protein>
    <submittedName>
        <fullName evidence="2">BadF/BadG/BcrA/BcrD ATPase family protein</fullName>
    </submittedName>
</protein>
<proteinExistence type="predicted"/>
<dbReference type="InterPro" id="IPR043129">
    <property type="entry name" value="ATPase_NBD"/>
</dbReference>
<dbReference type="NCBIfam" id="NF046058">
    <property type="entry name" value="NagK_SO3507"/>
    <property type="match status" value="1"/>
</dbReference>
<accession>A0ABV0FPI7</accession>
<evidence type="ECO:0000313" key="2">
    <source>
        <dbReference type="EMBL" id="MEO3682739.1"/>
    </source>
</evidence>
<dbReference type="Proteomes" id="UP001477278">
    <property type="component" value="Unassembled WGS sequence"/>
</dbReference>
<sequence>MGNKQPNEQQLYIGIDGGGSKCRATIYSDDGQQLGTAVAGRANPLHGLEQTFQSMIESSQLALVDAGFAPDTCHQLVAGIGLAGVNVGQFYQQIIQWQHPFKAMYLTTDLHTACIGAHHGEDGAVIITGTGSCGYAHVGQQSIILGGHGFALGDKGSGAWLGLKAVEHVLLALDGFACSSKLTESLLNYFNAKNAIDIVEHLAGQSSSAYAKLARIVLMCAQDGDAVAIAIVQDGANYISELARKLFVLNPSRFSIIGGLAEPLTPWLDNEIASKISPSISPPEYGAYLFGKKQFLTQPIANVNHQ</sequence>
<dbReference type="Pfam" id="PF01869">
    <property type="entry name" value="BcrAD_BadFG"/>
    <property type="match status" value="1"/>
</dbReference>
<comment type="caution">
    <text evidence="2">The sequence shown here is derived from an EMBL/GenBank/DDBJ whole genome shotgun (WGS) entry which is preliminary data.</text>
</comment>
<dbReference type="Gene3D" id="3.30.420.40">
    <property type="match status" value="2"/>
</dbReference>
<feature type="domain" description="ATPase BadF/BadG/BcrA/BcrD type" evidence="1">
    <location>
        <begin position="13"/>
        <end position="290"/>
    </location>
</feature>
<dbReference type="RefSeq" id="WP_347690191.1">
    <property type="nucleotide sequence ID" value="NZ_JBDPZN010000003.1"/>
</dbReference>
<dbReference type="EMBL" id="JBDPZN010000003">
    <property type="protein sequence ID" value="MEO3682739.1"/>
    <property type="molecule type" value="Genomic_DNA"/>
</dbReference>
<dbReference type="InterPro" id="IPR052519">
    <property type="entry name" value="Euk-type_GlcNAc_Kinase"/>
</dbReference>
<dbReference type="CDD" id="cd24082">
    <property type="entry name" value="ASKHA_NBD_GspK-like"/>
    <property type="match status" value="1"/>
</dbReference>
<keyword evidence="3" id="KW-1185">Reference proteome</keyword>
<dbReference type="PANTHER" id="PTHR43190:SF3">
    <property type="entry name" value="N-ACETYL-D-GLUCOSAMINE KINASE"/>
    <property type="match status" value="1"/>
</dbReference>
<gene>
    <name evidence="2" type="ORF">ABHN84_10620</name>
</gene>
<name>A0ABV0FPI7_9GAMM</name>
<dbReference type="PANTHER" id="PTHR43190">
    <property type="entry name" value="N-ACETYL-D-GLUCOSAMINE KINASE"/>
    <property type="match status" value="1"/>
</dbReference>
<organism evidence="2 3">
    <name type="scientific">Shewanella vesiculosa</name>
    <dbReference type="NCBI Taxonomy" id="518738"/>
    <lineage>
        <taxon>Bacteria</taxon>
        <taxon>Pseudomonadati</taxon>
        <taxon>Pseudomonadota</taxon>
        <taxon>Gammaproteobacteria</taxon>
        <taxon>Alteromonadales</taxon>
        <taxon>Shewanellaceae</taxon>
        <taxon>Shewanella</taxon>
    </lineage>
</organism>